<dbReference type="RefSeq" id="XP_008045920.1">
    <property type="nucleotide sequence ID" value="XM_008047729.1"/>
</dbReference>
<reference evidence="2" key="1">
    <citation type="journal article" date="2012" name="Science">
        <title>The Paleozoic origin of enzymatic lignin decomposition reconstructed from 31 fungal genomes.</title>
        <authorList>
            <person name="Floudas D."/>
            <person name="Binder M."/>
            <person name="Riley R."/>
            <person name="Barry K."/>
            <person name="Blanchette R.A."/>
            <person name="Henrissat B."/>
            <person name="Martinez A.T."/>
            <person name="Otillar R."/>
            <person name="Spatafora J.W."/>
            <person name="Yadav J.S."/>
            <person name="Aerts A."/>
            <person name="Benoit I."/>
            <person name="Boyd A."/>
            <person name="Carlson A."/>
            <person name="Copeland A."/>
            <person name="Coutinho P.M."/>
            <person name="de Vries R.P."/>
            <person name="Ferreira P."/>
            <person name="Findley K."/>
            <person name="Foster B."/>
            <person name="Gaskell J."/>
            <person name="Glotzer D."/>
            <person name="Gorecki P."/>
            <person name="Heitman J."/>
            <person name="Hesse C."/>
            <person name="Hori C."/>
            <person name="Igarashi K."/>
            <person name="Jurgens J.A."/>
            <person name="Kallen N."/>
            <person name="Kersten P."/>
            <person name="Kohler A."/>
            <person name="Kuees U."/>
            <person name="Kumar T.K.A."/>
            <person name="Kuo A."/>
            <person name="LaButti K."/>
            <person name="Larrondo L.F."/>
            <person name="Lindquist E."/>
            <person name="Ling A."/>
            <person name="Lombard V."/>
            <person name="Lucas S."/>
            <person name="Lundell T."/>
            <person name="Martin R."/>
            <person name="McLaughlin D.J."/>
            <person name="Morgenstern I."/>
            <person name="Morin E."/>
            <person name="Murat C."/>
            <person name="Nagy L.G."/>
            <person name="Nolan M."/>
            <person name="Ohm R.A."/>
            <person name="Patyshakuliyeva A."/>
            <person name="Rokas A."/>
            <person name="Ruiz-Duenas F.J."/>
            <person name="Sabat G."/>
            <person name="Salamov A."/>
            <person name="Samejima M."/>
            <person name="Schmutz J."/>
            <person name="Slot J.C."/>
            <person name="St John F."/>
            <person name="Stenlid J."/>
            <person name="Sun H."/>
            <person name="Sun S."/>
            <person name="Syed K."/>
            <person name="Tsang A."/>
            <person name="Wiebenga A."/>
            <person name="Young D."/>
            <person name="Pisabarro A."/>
            <person name="Eastwood D.C."/>
            <person name="Martin F."/>
            <person name="Cullen D."/>
            <person name="Grigoriev I.V."/>
            <person name="Hibbett D.S."/>
        </authorList>
    </citation>
    <scope>NUCLEOTIDE SEQUENCE [LARGE SCALE GENOMIC DNA]</scope>
    <source>
        <strain evidence="2">FP-101664</strain>
    </source>
</reference>
<dbReference type="EMBL" id="JH711966">
    <property type="protein sequence ID" value="EIW51195.1"/>
    <property type="molecule type" value="Genomic_DNA"/>
</dbReference>
<keyword evidence="2" id="KW-1185">Reference proteome</keyword>
<sequence>MCPPCATAVLTPRSPYTATYRLRSTSTSRAEEPWFWMYNYPSLLRVSLDDCFLTPAFACQLLHTGDVPPSHLASHVRRLHLNVARPNSLLYGDLNSSLAPSTSVAPRRHRPVHAL</sequence>
<dbReference type="GeneID" id="19417538"/>
<organism evidence="1 2">
    <name type="scientific">Trametes versicolor (strain FP-101664)</name>
    <name type="common">White-rot fungus</name>
    <name type="synonym">Coriolus versicolor</name>
    <dbReference type="NCBI Taxonomy" id="717944"/>
    <lineage>
        <taxon>Eukaryota</taxon>
        <taxon>Fungi</taxon>
        <taxon>Dikarya</taxon>
        <taxon>Basidiomycota</taxon>
        <taxon>Agaricomycotina</taxon>
        <taxon>Agaricomycetes</taxon>
        <taxon>Polyporales</taxon>
        <taxon>Polyporaceae</taxon>
        <taxon>Trametes</taxon>
    </lineage>
</organism>
<evidence type="ECO:0000313" key="1">
    <source>
        <dbReference type="EMBL" id="EIW51195.1"/>
    </source>
</evidence>
<accession>R7S6J8</accession>
<dbReference type="Proteomes" id="UP000054317">
    <property type="component" value="Unassembled WGS sequence"/>
</dbReference>
<proteinExistence type="predicted"/>
<dbReference type="KEGG" id="tvs:TRAVEDRAFT_54795"/>
<name>R7S6J8_TRAVS</name>
<dbReference type="AlphaFoldDB" id="R7S6J8"/>
<protein>
    <submittedName>
        <fullName evidence="1">Uncharacterized protein</fullName>
    </submittedName>
</protein>
<gene>
    <name evidence="1" type="ORF">TRAVEDRAFT_54795</name>
</gene>
<evidence type="ECO:0000313" key="2">
    <source>
        <dbReference type="Proteomes" id="UP000054317"/>
    </source>
</evidence>